<keyword evidence="2" id="KW-0732">Signal</keyword>
<dbReference type="PANTHER" id="PTHR31956:SF24">
    <property type="entry name" value="PHOSPHOESTERASE SUPERFAMILY PROTEIN (AFU_ORTHOLOGUE AFUA_1G17590)"/>
    <property type="match status" value="1"/>
</dbReference>
<evidence type="ECO:0000256" key="1">
    <source>
        <dbReference type="ARBA" id="ARBA00022801"/>
    </source>
</evidence>
<protein>
    <submittedName>
        <fullName evidence="3">Uncharacterized protein</fullName>
    </submittedName>
</protein>
<dbReference type="InterPro" id="IPR007312">
    <property type="entry name" value="Phosphoesterase"/>
</dbReference>
<sequence>MKVTAAVFGLLAFAATIEAAPKTNKAGSEASIANLKDKIKNVVLITMENRSLDNLLGGQKTKGIENSVNNGPYCNPLNLTDTSKGKACSKPKDYDSILNDPDHGVPGNNIEFYGTFLPDNAAIQAGKLKPTMNGFVHEQLRLYSAKQDQSVLANQVMNYYTEEQVPVITGFTKEFVTFNNWHSGHPGPTNPNRAYIVSGTSAGHGTNDADFGKSALTQHSIFEQLSSQNITWKNYATVAGGGDAMYFASTVASGDSKTKMKSLSEFYQDAYLGRLPQFTYVNPSCCGVGTNSMHPTGLVSDGEVLLKQMYDAIRNGPQWENTLFIVTFDETGGFHDHVAPPLAPRPDNLTYTVATPDKDQYTFEFDRLGGRLPTWIISPWVASGYVEKLGVNSDGETVSYSATSILRTLGYLWDFAPFTPRVEWSPSFDHLILEKTNNKAKPQVMPNPIKF</sequence>
<reference evidence="4" key="2">
    <citation type="journal article" date="2018" name="Nat. Commun.">
        <title>Extreme sensitivity to ultraviolet light in the fungal pathogen causing white-nose syndrome of bats.</title>
        <authorList>
            <person name="Palmer J.M."/>
            <person name="Drees K.P."/>
            <person name="Foster J.T."/>
            <person name="Lindner D.L."/>
        </authorList>
    </citation>
    <scope>NUCLEOTIDE SEQUENCE [LARGE SCALE GENOMIC DNA]</scope>
    <source>
        <strain evidence="4">UAMH 10579</strain>
    </source>
</reference>
<evidence type="ECO:0000313" key="4">
    <source>
        <dbReference type="Proteomes" id="UP000091956"/>
    </source>
</evidence>
<proteinExistence type="predicted"/>
<dbReference type="GO" id="GO:0016788">
    <property type="term" value="F:hydrolase activity, acting on ester bonds"/>
    <property type="evidence" value="ECO:0007669"/>
    <property type="project" value="InterPro"/>
</dbReference>
<dbReference type="RefSeq" id="XP_018125430.1">
    <property type="nucleotide sequence ID" value="XM_018279669.2"/>
</dbReference>
<dbReference type="PANTHER" id="PTHR31956">
    <property type="entry name" value="NON-SPECIFIC PHOSPHOLIPASE C4-RELATED"/>
    <property type="match status" value="1"/>
</dbReference>
<dbReference type="InterPro" id="IPR017850">
    <property type="entry name" value="Alkaline_phosphatase_core_sf"/>
</dbReference>
<accession>A0A1B8G793</accession>
<evidence type="ECO:0000256" key="2">
    <source>
        <dbReference type="SAM" id="SignalP"/>
    </source>
</evidence>
<dbReference type="GeneID" id="28843652"/>
<feature type="chain" id="PRO_5008608280" evidence="2">
    <location>
        <begin position="20"/>
        <end position="451"/>
    </location>
</feature>
<evidence type="ECO:0000313" key="3">
    <source>
        <dbReference type="EMBL" id="OBT91697.1"/>
    </source>
</evidence>
<dbReference type="AlphaFoldDB" id="A0A1B8G793"/>
<keyword evidence="1" id="KW-0378">Hydrolase</keyword>
<dbReference type="FunFam" id="3.40.720.10:FF:000052">
    <property type="entry name" value="Phosphatidylglycerol specific phospholipase, putative"/>
    <property type="match status" value="1"/>
</dbReference>
<keyword evidence="4" id="KW-1185">Reference proteome</keyword>
<dbReference type="Proteomes" id="UP000091956">
    <property type="component" value="Unassembled WGS sequence"/>
</dbReference>
<dbReference type="Pfam" id="PF04185">
    <property type="entry name" value="Phosphoesterase"/>
    <property type="match status" value="1"/>
</dbReference>
<reference evidence="3 4" key="1">
    <citation type="submission" date="2016-03" db="EMBL/GenBank/DDBJ databases">
        <title>Comparative genomics of Pseudogymnoascus destructans, the fungus causing white-nose syndrome of bats.</title>
        <authorList>
            <person name="Palmer J.M."/>
            <person name="Drees K.P."/>
            <person name="Foster J.T."/>
            <person name="Lindner D.L."/>
        </authorList>
    </citation>
    <scope>NUCLEOTIDE SEQUENCE [LARGE SCALE GENOMIC DNA]</scope>
    <source>
        <strain evidence="3 4">UAMH 10579</strain>
    </source>
</reference>
<dbReference type="EMBL" id="KV460282">
    <property type="protein sequence ID" value="OBT91697.1"/>
    <property type="molecule type" value="Genomic_DNA"/>
</dbReference>
<name>A0A1B8G793_9PEZI</name>
<feature type="signal peptide" evidence="2">
    <location>
        <begin position="1"/>
        <end position="19"/>
    </location>
</feature>
<dbReference type="STRING" id="342668.A0A1B8G793"/>
<dbReference type="GO" id="GO:0009395">
    <property type="term" value="P:phospholipid catabolic process"/>
    <property type="evidence" value="ECO:0007669"/>
    <property type="project" value="TreeGrafter"/>
</dbReference>
<dbReference type="Gene3D" id="3.40.720.10">
    <property type="entry name" value="Alkaline Phosphatase, subunit A"/>
    <property type="match status" value="1"/>
</dbReference>
<organism evidence="3 4">
    <name type="scientific">Pseudogymnoascus verrucosus</name>
    <dbReference type="NCBI Taxonomy" id="342668"/>
    <lineage>
        <taxon>Eukaryota</taxon>
        <taxon>Fungi</taxon>
        <taxon>Dikarya</taxon>
        <taxon>Ascomycota</taxon>
        <taxon>Pezizomycotina</taxon>
        <taxon>Leotiomycetes</taxon>
        <taxon>Thelebolales</taxon>
        <taxon>Thelebolaceae</taxon>
        <taxon>Pseudogymnoascus</taxon>
    </lineage>
</organism>
<gene>
    <name evidence="3" type="ORF">VE01_10266</name>
</gene>
<dbReference type="OrthoDB" id="5135119at2759"/>